<evidence type="ECO:0000256" key="5">
    <source>
        <dbReference type="ARBA" id="ARBA00022692"/>
    </source>
</evidence>
<dbReference type="Proteomes" id="UP000823749">
    <property type="component" value="Chromosome 8"/>
</dbReference>
<evidence type="ECO:0000256" key="11">
    <source>
        <dbReference type="ARBA" id="ARBA00023160"/>
    </source>
</evidence>
<dbReference type="AlphaFoldDB" id="A0AAV6J8M9"/>
<reference evidence="13" key="1">
    <citation type="submission" date="2020-08" db="EMBL/GenBank/DDBJ databases">
        <title>Plant Genome Project.</title>
        <authorList>
            <person name="Zhang R.-G."/>
        </authorList>
    </citation>
    <scope>NUCLEOTIDE SEQUENCE</scope>
    <source>
        <strain evidence="13">WSP0</strain>
        <tissue evidence="13">Leaf</tissue>
    </source>
</reference>
<keyword evidence="8" id="KW-0560">Oxidoreductase</keyword>
<dbReference type="GO" id="GO:0016717">
    <property type="term" value="F:oxidoreductase activity, acting on paired donors, with oxidation of a pair of donors resulting in the reduction of molecular oxygen to two molecules of water"/>
    <property type="evidence" value="ECO:0007669"/>
    <property type="project" value="InterPro"/>
</dbReference>
<dbReference type="InterPro" id="IPR015876">
    <property type="entry name" value="Acyl-CoA_DS"/>
</dbReference>
<name>A0AAV6J8M9_9ERIC</name>
<gene>
    <name evidence="13" type="ORF">RHGRI_024859</name>
</gene>
<evidence type="ECO:0008006" key="15">
    <source>
        <dbReference type="Google" id="ProtNLM"/>
    </source>
</evidence>
<organism evidence="13 14">
    <name type="scientific">Rhododendron griersonianum</name>
    <dbReference type="NCBI Taxonomy" id="479676"/>
    <lineage>
        <taxon>Eukaryota</taxon>
        <taxon>Viridiplantae</taxon>
        <taxon>Streptophyta</taxon>
        <taxon>Embryophyta</taxon>
        <taxon>Tracheophyta</taxon>
        <taxon>Spermatophyta</taxon>
        <taxon>Magnoliopsida</taxon>
        <taxon>eudicotyledons</taxon>
        <taxon>Gunneridae</taxon>
        <taxon>Pentapetalae</taxon>
        <taxon>asterids</taxon>
        <taxon>Ericales</taxon>
        <taxon>Ericaceae</taxon>
        <taxon>Ericoideae</taxon>
        <taxon>Rhodoreae</taxon>
        <taxon>Rhododendron</taxon>
    </lineage>
</organism>
<keyword evidence="14" id="KW-1185">Reference proteome</keyword>
<dbReference type="EMBL" id="JACTNZ010000008">
    <property type="protein sequence ID" value="KAG5537541.1"/>
    <property type="molecule type" value="Genomic_DNA"/>
</dbReference>
<keyword evidence="5 12" id="KW-0812">Transmembrane</keyword>
<comment type="subcellular location">
    <subcellularLocation>
        <location evidence="1">Membrane</location>
        <topology evidence="1">Multi-pass membrane protein</topology>
    </subcellularLocation>
</comment>
<dbReference type="GO" id="GO:0005789">
    <property type="term" value="C:endoplasmic reticulum membrane"/>
    <property type="evidence" value="ECO:0007669"/>
    <property type="project" value="TreeGrafter"/>
</dbReference>
<protein>
    <recommendedName>
        <fullName evidence="15">Fatty acid desaturase domain-containing protein</fullName>
    </recommendedName>
</protein>
<dbReference type="CDD" id="cd03505">
    <property type="entry name" value="Delta9-FADS-like"/>
    <property type="match status" value="1"/>
</dbReference>
<feature type="transmembrane region" description="Helical" evidence="12">
    <location>
        <begin position="130"/>
        <end position="146"/>
    </location>
</feature>
<accession>A0AAV6J8M9</accession>
<evidence type="ECO:0000313" key="14">
    <source>
        <dbReference type="Proteomes" id="UP000823749"/>
    </source>
</evidence>
<evidence type="ECO:0000256" key="1">
    <source>
        <dbReference type="ARBA" id="ARBA00004141"/>
    </source>
</evidence>
<evidence type="ECO:0000256" key="2">
    <source>
        <dbReference type="ARBA" id="ARBA00005189"/>
    </source>
</evidence>
<evidence type="ECO:0000256" key="9">
    <source>
        <dbReference type="ARBA" id="ARBA00023098"/>
    </source>
</evidence>
<evidence type="ECO:0000256" key="3">
    <source>
        <dbReference type="ARBA" id="ARBA00009295"/>
    </source>
</evidence>
<dbReference type="GO" id="GO:0042761">
    <property type="term" value="P:very long-chain fatty acid biosynthetic process"/>
    <property type="evidence" value="ECO:0007669"/>
    <property type="project" value="TreeGrafter"/>
</dbReference>
<evidence type="ECO:0000313" key="13">
    <source>
        <dbReference type="EMBL" id="KAG5537541.1"/>
    </source>
</evidence>
<evidence type="ECO:0000256" key="12">
    <source>
        <dbReference type="SAM" id="Phobius"/>
    </source>
</evidence>
<comment type="pathway">
    <text evidence="2">Lipid metabolism.</text>
</comment>
<keyword evidence="7 12" id="KW-1133">Transmembrane helix</keyword>
<sequence length="269" mass="30788">MALMISPPPNAKPYSVSQPPRATVQTTVYLPRIYFHRSFHHSVKKGNLVHTIPCSGNRALPVASATPLAAAETVPESNFRRIALSDVVVKRRRNVYWGRKWNSRDVVTASVVVLMHLLCFLAPFNFNWGAFWVAVGLYVVTGLLVWKHQQCGGFREAALLQGVRIVWVYHITWLVNSACHVWGKQAWNTGDLSRNNWWVALLAFGEGWHNNHHAFEYSARHGLEWWQIDMTWYAVRFFQAIGLATDVKLPTEAQKERMAFSNGKHFHLN</sequence>
<comment type="caution">
    <text evidence="13">The sequence shown here is derived from an EMBL/GenBank/DDBJ whole genome shotgun (WGS) entry which is preliminary data.</text>
</comment>
<dbReference type="PANTHER" id="PTHR11351">
    <property type="entry name" value="ACYL-COA DESATURASE"/>
    <property type="match status" value="1"/>
</dbReference>
<keyword evidence="4" id="KW-0444">Lipid biosynthesis</keyword>
<keyword evidence="6" id="KW-0276">Fatty acid metabolism</keyword>
<evidence type="ECO:0000256" key="8">
    <source>
        <dbReference type="ARBA" id="ARBA00023002"/>
    </source>
</evidence>
<evidence type="ECO:0000256" key="10">
    <source>
        <dbReference type="ARBA" id="ARBA00023136"/>
    </source>
</evidence>
<dbReference type="PANTHER" id="PTHR11351:SF31">
    <property type="entry name" value="DESATURASE 1, ISOFORM A-RELATED"/>
    <property type="match status" value="1"/>
</dbReference>
<evidence type="ECO:0000256" key="6">
    <source>
        <dbReference type="ARBA" id="ARBA00022832"/>
    </source>
</evidence>
<comment type="similarity">
    <text evidence="3">Belongs to the fatty acid desaturase type 1 family.</text>
</comment>
<keyword evidence="11" id="KW-0275">Fatty acid biosynthesis</keyword>
<proteinExistence type="inferred from homology"/>
<evidence type="ECO:0000256" key="4">
    <source>
        <dbReference type="ARBA" id="ARBA00022516"/>
    </source>
</evidence>
<keyword evidence="10 12" id="KW-0472">Membrane</keyword>
<keyword evidence="9" id="KW-0443">Lipid metabolism</keyword>
<evidence type="ECO:0000256" key="7">
    <source>
        <dbReference type="ARBA" id="ARBA00022989"/>
    </source>
</evidence>